<evidence type="ECO:0000256" key="1">
    <source>
        <dbReference type="SAM" id="MobiDB-lite"/>
    </source>
</evidence>
<gene>
    <name evidence="3" type="ORF">N7472_005530</name>
</gene>
<evidence type="ECO:0000313" key="4">
    <source>
        <dbReference type="Proteomes" id="UP001150879"/>
    </source>
</evidence>
<dbReference type="EMBL" id="JAPQKP010000003">
    <property type="protein sequence ID" value="KAJ5200326.1"/>
    <property type="molecule type" value="Genomic_DNA"/>
</dbReference>
<evidence type="ECO:0000256" key="2">
    <source>
        <dbReference type="SAM" id="SignalP"/>
    </source>
</evidence>
<name>A0A9W9JUH1_9EURO</name>
<dbReference type="Proteomes" id="UP001150879">
    <property type="component" value="Unassembled WGS sequence"/>
</dbReference>
<accession>A0A9W9JUH1</accession>
<sequence length="60" mass="6530">MRFASALFVTLSASFVVAVPVSSPNDASAAYWFNKAYEGERSSNEDGASAFQDNKTYLEN</sequence>
<proteinExistence type="predicted"/>
<feature type="chain" id="PRO_5040943570" evidence="2">
    <location>
        <begin position="19"/>
        <end position="60"/>
    </location>
</feature>
<reference evidence="3" key="2">
    <citation type="journal article" date="2023" name="IMA Fungus">
        <title>Comparative genomic study of the Penicillium genus elucidates a diverse pangenome and 15 lateral gene transfer events.</title>
        <authorList>
            <person name="Petersen C."/>
            <person name="Sorensen T."/>
            <person name="Nielsen M.R."/>
            <person name="Sondergaard T.E."/>
            <person name="Sorensen J.L."/>
            <person name="Fitzpatrick D.A."/>
            <person name="Frisvad J.C."/>
            <person name="Nielsen K.L."/>
        </authorList>
    </citation>
    <scope>NUCLEOTIDE SEQUENCE</scope>
    <source>
        <strain evidence="3">IBT 16849</strain>
    </source>
</reference>
<reference evidence="3" key="1">
    <citation type="submission" date="2022-11" db="EMBL/GenBank/DDBJ databases">
        <authorList>
            <person name="Petersen C."/>
        </authorList>
    </citation>
    <scope>NUCLEOTIDE SEQUENCE</scope>
    <source>
        <strain evidence="3">IBT 16849</strain>
    </source>
</reference>
<organism evidence="3 4">
    <name type="scientific">Penicillium cf. griseofulvum</name>
    <dbReference type="NCBI Taxonomy" id="2972120"/>
    <lineage>
        <taxon>Eukaryota</taxon>
        <taxon>Fungi</taxon>
        <taxon>Dikarya</taxon>
        <taxon>Ascomycota</taxon>
        <taxon>Pezizomycotina</taxon>
        <taxon>Eurotiomycetes</taxon>
        <taxon>Eurotiomycetidae</taxon>
        <taxon>Eurotiales</taxon>
        <taxon>Aspergillaceae</taxon>
        <taxon>Penicillium</taxon>
    </lineage>
</organism>
<comment type="caution">
    <text evidence="3">The sequence shown here is derived from an EMBL/GenBank/DDBJ whole genome shotgun (WGS) entry which is preliminary data.</text>
</comment>
<keyword evidence="2" id="KW-0732">Signal</keyword>
<protein>
    <submittedName>
        <fullName evidence="3">Uncharacterized protein</fullName>
    </submittedName>
</protein>
<feature type="region of interest" description="Disordered" evidence="1">
    <location>
        <begin position="41"/>
        <end position="60"/>
    </location>
</feature>
<keyword evidence="4" id="KW-1185">Reference proteome</keyword>
<evidence type="ECO:0000313" key="3">
    <source>
        <dbReference type="EMBL" id="KAJ5200326.1"/>
    </source>
</evidence>
<dbReference type="AlphaFoldDB" id="A0A9W9JUH1"/>
<feature type="signal peptide" evidence="2">
    <location>
        <begin position="1"/>
        <end position="18"/>
    </location>
</feature>
<feature type="compositionally biased region" description="Polar residues" evidence="1">
    <location>
        <begin position="51"/>
        <end position="60"/>
    </location>
</feature>